<dbReference type="InterPro" id="IPR001179">
    <property type="entry name" value="PPIase_FKBP_dom"/>
</dbReference>
<evidence type="ECO:0000256" key="1">
    <source>
        <dbReference type="ARBA" id="ARBA00000971"/>
    </source>
</evidence>
<reference evidence="9" key="1">
    <citation type="journal article" date="2020" name="Stud. Mycol.">
        <title>101 Dothideomycetes genomes: a test case for predicting lifestyles and emergence of pathogens.</title>
        <authorList>
            <person name="Haridas S."/>
            <person name="Albert R."/>
            <person name="Binder M."/>
            <person name="Bloem J."/>
            <person name="Labutti K."/>
            <person name="Salamov A."/>
            <person name="Andreopoulos B."/>
            <person name="Baker S."/>
            <person name="Barry K."/>
            <person name="Bills G."/>
            <person name="Bluhm B."/>
            <person name="Cannon C."/>
            <person name="Castanera R."/>
            <person name="Culley D."/>
            <person name="Daum C."/>
            <person name="Ezra D."/>
            <person name="Gonzalez J."/>
            <person name="Henrissat B."/>
            <person name="Kuo A."/>
            <person name="Liang C."/>
            <person name="Lipzen A."/>
            <person name="Lutzoni F."/>
            <person name="Magnuson J."/>
            <person name="Mondo S."/>
            <person name="Nolan M."/>
            <person name="Ohm R."/>
            <person name="Pangilinan J."/>
            <person name="Park H.-J."/>
            <person name="Ramirez L."/>
            <person name="Alfaro M."/>
            <person name="Sun H."/>
            <person name="Tritt A."/>
            <person name="Yoshinaga Y."/>
            <person name="Zwiers L.-H."/>
            <person name="Turgeon B."/>
            <person name="Goodwin S."/>
            <person name="Spatafora J."/>
            <person name="Crous P."/>
            <person name="Grigoriev I."/>
        </authorList>
    </citation>
    <scope>NUCLEOTIDE SEQUENCE</scope>
    <source>
        <strain evidence="9">CBS 121410</strain>
    </source>
</reference>
<dbReference type="GO" id="GO:0005737">
    <property type="term" value="C:cytoplasm"/>
    <property type="evidence" value="ECO:0007669"/>
    <property type="project" value="TreeGrafter"/>
</dbReference>
<dbReference type="EMBL" id="ML978711">
    <property type="protein sequence ID" value="KAF2092245.1"/>
    <property type="molecule type" value="Genomic_DNA"/>
</dbReference>
<comment type="catalytic activity">
    <reaction evidence="1 6">
        <text>[protein]-peptidylproline (omega=180) = [protein]-peptidylproline (omega=0)</text>
        <dbReference type="Rhea" id="RHEA:16237"/>
        <dbReference type="Rhea" id="RHEA-COMP:10747"/>
        <dbReference type="Rhea" id="RHEA-COMP:10748"/>
        <dbReference type="ChEBI" id="CHEBI:83833"/>
        <dbReference type="ChEBI" id="CHEBI:83834"/>
        <dbReference type="EC" id="5.2.1.8"/>
    </reaction>
</comment>
<proteinExistence type="inferred from homology"/>
<name>A0A9P4M0F9_9PEZI</name>
<keyword evidence="3 6" id="KW-0697">Rotamase</keyword>
<comment type="similarity">
    <text evidence="5">Belongs to the FKBP-type PPIase family. FKBP1 subfamily.</text>
</comment>
<comment type="function">
    <text evidence="2">PPIases accelerate the folding of proteins. It catalyzes the cis-trans isomerization of proline imidic peptide bonds in oligopeptides.</text>
</comment>
<dbReference type="EC" id="5.2.1.8" evidence="6"/>
<comment type="caution">
    <text evidence="9">The sequence shown here is derived from an EMBL/GenBank/DDBJ whole genome shotgun (WGS) entry which is preliminary data.</text>
</comment>
<dbReference type="SUPFAM" id="SSF54534">
    <property type="entry name" value="FKBP-like"/>
    <property type="match status" value="1"/>
</dbReference>
<keyword evidence="4 6" id="KW-0413">Isomerase</keyword>
<dbReference type="InterPro" id="IPR046357">
    <property type="entry name" value="PPIase_dom_sf"/>
</dbReference>
<organism evidence="9 10">
    <name type="scientific">Saccharata proteae CBS 121410</name>
    <dbReference type="NCBI Taxonomy" id="1314787"/>
    <lineage>
        <taxon>Eukaryota</taxon>
        <taxon>Fungi</taxon>
        <taxon>Dikarya</taxon>
        <taxon>Ascomycota</taxon>
        <taxon>Pezizomycotina</taxon>
        <taxon>Dothideomycetes</taxon>
        <taxon>Dothideomycetes incertae sedis</taxon>
        <taxon>Botryosphaeriales</taxon>
        <taxon>Saccharataceae</taxon>
        <taxon>Saccharata</taxon>
    </lineage>
</organism>
<sequence length="124" mass="13150">MGVEKQTINPGNGADKPKKGDDVTMEYTGYLFDSSAKDNKGKKFDSSVGRADFITKIGLGRVIKGWDEGILGNASQEGMSLGEKATLTISSDYGYGSRGFPGHIPPNSSLVFDVELKAINGKTA</sequence>
<evidence type="ECO:0000256" key="4">
    <source>
        <dbReference type="ARBA" id="ARBA00023235"/>
    </source>
</evidence>
<evidence type="ECO:0000256" key="7">
    <source>
        <dbReference type="SAM" id="MobiDB-lite"/>
    </source>
</evidence>
<gene>
    <name evidence="9" type="ORF">K490DRAFT_32275</name>
</gene>
<protein>
    <recommendedName>
        <fullName evidence="6">peptidylprolyl isomerase</fullName>
        <ecNumber evidence="6">5.2.1.8</ecNumber>
    </recommendedName>
</protein>
<evidence type="ECO:0000256" key="2">
    <source>
        <dbReference type="ARBA" id="ARBA00002388"/>
    </source>
</evidence>
<accession>A0A9P4M0F9</accession>
<evidence type="ECO:0000256" key="5">
    <source>
        <dbReference type="ARBA" id="ARBA00038106"/>
    </source>
</evidence>
<dbReference type="InterPro" id="IPR050689">
    <property type="entry name" value="FKBP-type_PPIase"/>
</dbReference>
<evidence type="ECO:0000313" key="9">
    <source>
        <dbReference type="EMBL" id="KAF2092245.1"/>
    </source>
</evidence>
<dbReference type="PANTHER" id="PTHR10516">
    <property type="entry name" value="PEPTIDYL-PROLYL CIS-TRANS ISOMERASE"/>
    <property type="match status" value="1"/>
</dbReference>
<evidence type="ECO:0000259" key="8">
    <source>
        <dbReference type="PROSITE" id="PS50059"/>
    </source>
</evidence>
<evidence type="ECO:0000256" key="6">
    <source>
        <dbReference type="PROSITE-ProRule" id="PRU00277"/>
    </source>
</evidence>
<dbReference type="GO" id="GO:0003755">
    <property type="term" value="F:peptidyl-prolyl cis-trans isomerase activity"/>
    <property type="evidence" value="ECO:0007669"/>
    <property type="project" value="UniProtKB-KW"/>
</dbReference>
<evidence type="ECO:0000313" key="10">
    <source>
        <dbReference type="Proteomes" id="UP000799776"/>
    </source>
</evidence>
<dbReference type="PANTHER" id="PTHR10516:SF447">
    <property type="entry name" value="FK506-BINDING PROTEIN 1B"/>
    <property type="match status" value="1"/>
</dbReference>
<dbReference type="OrthoDB" id="1902587at2759"/>
<dbReference type="Proteomes" id="UP000799776">
    <property type="component" value="Unassembled WGS sequence"/>
</dbReference>
<keyword evidence="10" id="KW-1185">Reference proteome</keyword>
<dbReference type="PROSITE" id="PS50059">
    <property type="entry name" value="FKBP_PPIASE"/>
    <property type="match status" value="1"/>
</dbReference>
<evidence type="ECO:0000256" key="3">
    <source>
        <dbReference type="ARBA" id="ARBA00023110"/>
    </source>
</evidence>
<dbReference type="Gene3D" id="3.10.50.40">
    <property type="match status" value="1"/>
</dbReference>
<feature type="compositionally biased region" description="Polar residues" evidence="7">
    <location>
        <begin position="1"/>
        <end position="10"/>
    </location>
</feature>
<feature type="domain" description="PPIase FKBP-type" evidence="8">
    <location>
        <begin position="20"/>
        <end position="120"/>
    </location>
</feature>
<dbReference type="FunFam" id="3.10.50.40:FF:000050">
    <property type="entry name" value="Peptidylprolyl isomerase"/>
    <property type="match status" value="1"/>
</dbReference>
<feature type="region of interest" description="Disordered" evidence="7">
    <location>
        <begin position="1"/>
        <end position="22"/>
    </location>
</feature>
<dbReference type="Pfam" id="PF00254">
    <property type="entry name" value="FKBP_C"/>
    <property type="match status" value="1"/>
</dbReference>
<dbReference type="AlphaFoldDB" id="A0A9P4M0F9"/>